<comment type="caution">
    <text evidence="4">The sequence shown here is derived from an EMBL/GenBank/DDBJ whole genome shotgun (WGS) entry which is preliminary data.</text>
</comment>
<dbReference type="Proteomes" id="UP000434850">
    <property type="component" value="Unassembled WGS sequence"/>
</dbReference>
<feature type="signal peptide" evidence="2">
    <location>
        <begin position="1"/>
        <end position="20"/>
    </location>
</feature>
<accession>A0A6I4IRA3</accession>
<evidence type="ECO:0000313" key="5">
    <source>
        <dbReference type="Proteomes" id="UP000434850"/>
    </source>
</evidence>
<dbReference type="RefSeq" id="WP_157542806.1">
    <property type="nucleotide sequence ID" value="NZ_WQLA01000006.1"/>
</dbReference>
<keyword evidence="1" id="KW-0472">Membrane</keyword>
<protein>
    <recommendedName>
        <fullName evidence="3">DUF5683 domain-containing protein</fullName>
    </recommendedName>
</protein>
<dbReference type="Pfam" id="PF18935">
    <property type="entry name" value="DUF5683"/>
    <property type="match status" value="1"/>
</dbReference>
<feature type="transmembrane region" description="Helical" evidence="1">
    <location>
        <begin position="89"/>
        <end position="108"/>
    </location>
</feature>
<evidence type="ECO:0000313" key="4">
    <source>
        <dbReference type="EMBL" id="MVN92494.1"/>
    </source>
</evidence>
<dbReference type="InterPro" id="IPR043738">
    <property type="entry name" value="DUF5683"/>
</dbReference>
<evidence type="ECO:0000256" key="1">
    <source>
        <dbReference type="SAM" id="Phobius"/>
    </source>
</evidence>
<keyword evidence="5" id="KW-1185">Reference proteome</keyword>
<organism evidence="4 5">
    <name type="scientific">Mucilaginibacter aquatilis</name>
    <dbReference type="NCBI Taxonomy" id="1517760"/>
    <lineage>
        <taxon>Bacteria</taxon>
        <taxon>Pseudomonadati</taxon>
        <taxon>Bacteroidota</taxon>
        <taxon>Sphingobacteriia</taxon>
        <taxon>Sphingobacteriales</taxon>
        <taxon>Sphingobacteriaceae</taxon>
        <taxon>Mucilaginibacter</taxon>
    </lineage>
</organism>
<proteinExistence type="predicted"/>
<feature type="chain" id="PRO_5026285722" description="DUF5683 domain-containing protein" evidence="2">
    <location>
        <begin position="21"/>
        <end position="230"/>
    </location>
</feature>
<evidence type="ECO:0000259" key="3">
    <source>
        <dbReference type="Pfam" id="PF18935"/>
    </source>
</evidence>
<reference evidence="4 5" key="1">
    <citation type="submission" date="2019-12" db="EMBL/GenBank/DDBJ databases">
        <title>Mucilaginibacter sp. HME9299 genome sequencing and assembly.</title>
        <authorList>
            <person name="Kang H."/>
            <person name="Kim H."/>
            <person name="Joh K."/>
        </authorList>
    </citation>
    <scope>NUCLEOTIDE SEQUENCE [LARGE SCALE GENOMIC DNA]</scope>
    <source>
        <strain evidence="4 5">HME9299</strain>
    </source>
</reference>
<sequence>MNRLIIIIIGLILFSATAYAQKPDTVRLRDEIERRQRVRDSVAGKRVITDVITKKNKKLYRPDSTHSPSLAFKRSAFVPGWGQLYNRKWWKLPLVYGGLGGLAGIYIWNRGNYKDFLRVYQLKRAGANQPDESDPQSVKDLFARAAGISQTTIENNVNYHERNMQLCILGFVGFWGIQMIDAYIDAKFIHSYTMDRDLSFKITPGIETGPLYASGNLPSITPVLKLSLTF</sequence>
<evidence type="ECO:0000256" key="2">
    <source>
        <dbReference type="SAM" id="SignalP"/>
    </source>
</evidence>
<keyword evidence="1" id="KW-0812">Transmembrane</keyword>
<feature type="domain" description="DUF5683" evidence="3">
    <location>
        <begin position="65"/>
        <end position="214"/>
    </location>
</feature>
<name>A0A6I4IRA3_9SPHI</name>
<dbReference type="EMBL" id="WQLA01000006">
    <property type="protein sequence ID" value="MVN92494.1"/>
    <property type="molecule type" value="Genomic_DNA"/>
</dbReference>
<dbReference type="AlphaFoldDB" id="A0A6I4IRA3"/>
<gene>
    <name evidence="4" type="ORF">GO816_15255</name>
</gene>
<keyword evidence="2" id="KW-0732">Signal</keyword>
<keyword evidence="1" id="KW-1133">Transmembrane helix</keyword>
<dbReference type="OrthoDB" id="9813910at2"/>